<dbReference type="InterPro" id="IPR013320">
    <property type="entry name" value="ConA-like_dom_sf"/>
</dbReference>
<dbReference type="Proteomes" id="UP000828390">
    <property type="component" value="Unassembled WGS sequence"/>
</dbReference>
<name>A0A9D4S0A6_DREPO</name>
<gene>
    <name evidence="2" type="ORF">DPMN_011718</name>
</gene>
<dbReference type="InterPro" id="IPR000998">
    <property type="entry name" value="MAM_dom"/>
</dbReference>
<sequence length="67" mass="7352">MPICNYAPSGGTCDFETDTCDWTNSQTGDDFDWLRNRGSTTSQFTGPSSDHTKVGVSNLSLKHVHKV</sequence>
<evidence type="ECO:0000313" key="3">
    <source>
        <dbReference type="Proteomes" id="UP000828390"/>
    </source>
</evidence>
<accession>A0A9D4S0A6</accession>
<reference evidence="2" key="2">
    <citation type="submission" date="2020-11" db="EMBL/GenBank/DDBJ databases">
        <authorList>
            <person name="McCartney M.A."/>
            <person name="Auch B."/>
            <person name="Kono T."/>
            <person name="Mallez S."/>
            <person name="Becker A."/>
            <person name="Gohl D.M."/>
            <person name="Silverstein K.A.T."/>
            <person name="Koren S."/>
            <person name="Bechman K.B."/>
            <person name="Herman A."/>
            <person name="Abrahante J.E."/>
            <person name="Garbe J."/>
        </authorList>
    </citation>
    <scope>NUCLEOTIDE SEQUENCE</scope>
    <source>
        <strain evidence="2">Duluth1</strain>
        <tissue evidence="2">Whole animal</tissue>
    </source>
</reference>
<feature type="domain" description="MAM" evidence="1">
    <location>
        <begin position="11"/>
        <end position="52"/>
    </location>
</feature>
<evidence type="ECO:0000259" key="1">
    <source>
        <dbReference type="PROSITE" id="PS50060"/>
    </source>
</evidence>
<keyword evidence="3" id="KW-1185">Reference proteome</keyword>
<dbReference type="SUPFAM" id="SSF49899">
    <property type="entry name" value="Concanavalin A-like lectins/glucanases"/>
    <property type="match status" value="1"/>
</dbReference>
<evidence type="ECO:0000313" key="2">
    <source>
        <dbReference type="EMBL" id="KAH3887699.1"/>
    </source>
</evidence>
<dbReference type="Gene3D" id="2.60.120.200">
    <property type="match status" value="1"/>
</dbReference>
<dbReference type="Pfam" id="PF00629">
    <property type="entry name" value="MAM"/>
    <property type="match status" value="1"/>
</dbReference>
<dbReference type="GO" id="GO:0016020">
    <property type="term" value="C:membrane"/>
    <property type="evidence" value="ECO:0007669"/>
    <property type="project" value="InterPro"/>
</dbReference>
<dbReference type="AlphaFoldDB" id="A0A9D4S0A6"/>
<dbReference type="InterPro" id="IPR051560">
    <property type="entry name" value="MAM_domain-containing"/>
</dbReference>
<protein>
    <recommendedName>
        <fullName evidence="1">MAM domain-containing protein</fullName>
    </recommendedName>
</protein>
<comment type="caution">
    <text evidence="2">The sequence shown here is derived from an EMBL/GenBank/DDBJ whole genome shotgun (WGS) entry which is preliminary data.</text>
</comment>
<proteinExistence type="predicted"/>
<dbReference type="PANTHER" id="PTHR23282">
    <property type="entry name" value="APICAL ENDOSOMAL GLYCOPROTEIN PRECURSOR"/>
    <property type="match status" value="1"/>
</dbReference>
<dbReference type="PROSITE" id="PS50060">
    <property type="entry name" value="MAM_2"/>
    <property type="match status" value="1"/>
</dbReference>
<dbReference type="EMBL" id="JAIWYP010000001">
    <property type="protein sequence ID" value="KAH3887699.1"/>
    <property type="molecule type" value="Genomic_DNA"/>
</dbReference>
<reference evidence="2" key="1">
    <citation type="journal article" date="2019" name="bioRxiv">
        <title>The Genome of the Zebra Mussel, Dreissena polymorpha: A Resource for Invasive Species Research.</title>
        <authorList>
            <person name="McCartney M.A."/>
            <person name="Auch B."/>
            <person name="Kono T."/>
            <person name="Mallez S."/>
            <person name="Zhang Y."/>
            <person name="Obille A."/>
            <person name="Becker A."/>
            <person name="Abrahante J.E."/>
            <person name="Garbe J."/>
            <person name="Badalamenti J.P."/>
            <person name="Herman A."/>
            <person name="Mangelson H."/>
            <person name="Liachko I."/>
            <person name="Sullivan S."/>
            <person name="Sone E.D."/>
            <person name="Koren S."/>
            <person name="Silverstein K.A.T."/>
            <person name="Beckman K.B."/>
            <person name="Gohl D.M."/>
        </authorList>
    </citation>
    <scope>NUCLEOTIDE SEQUENCE</scope>
    <source>
        <strain evidence="2">Duluth1</strain>
        <tissue evidence="2">Whole animal</tissue>
    </source>
</reference>
<dbReference type="PANTHER" id="PTHR23282:SF101">
    <property type="entry name" value="MAM DOMAIN-CONTAINING PROTEIN"/>
    <property type="match status" value="1"/>
</dbReference>
<organism evidence="2 3">
    <name type="scientific">Dreissena polymorpha</name>
    <name type="common">Zebra mussel</name>
    <name type="synonym">Mytilus polymorpha</name>
    <dbReference type="NCBI Taxonomy" id="45954"/>
    <lineage>
        <taxon>Eukaryota</taxon>
        <taxon>Metazoa</taxon>
        <taxon>Spiralia</taxon>
        <taxon>Lophotrochozoa</taxon>
        <taxon>Mollusca</taxon>
        <taxon>Bivalvia</taxon>
        <taxon>Autobranchia</taxon>
        <taxon>Heteroconchia</taxon>
        <taxon>Euheterodonta</taxon>
        <taxon>Imparidentia</taxon>
        <taxon>Neoheterodontei</taxon>
        <taxon>Myida</taxon>
        <taxon>Dreissenoidea</taxon>
        <taxon>Dreissenidae</taxon>
        <taxon>Dreissena</taxon>
    </lineage>
</organism>